<dbReference type="AlphaFoldDB" id="A0AA39P0X1"/>
<reference evidence="2" key="1">
    <citation type="submission" date="2023-06" db="EMBL/GenBank/DDBJ databases">
        <authorList>
            <consortium name="Lawrence Berkeley National Laboratory"/>
            <person name="Ahrendt S."/>
            <person name="Sahu N."/>
            <person name="Indic B."/>
            <person name="Wong-Bajracharya J."/>
            <person name="Merenyi Z."/>
            <person name="Ke H.-M."/>
            <person name="Monk M."/>
            <person name="Kocsube S."/>
            <person name="Drula E."/>
            <person name="Lipzen A."/>
            <person name="Balint B."/>
            <person name="Henrissat B."/>
            <person name="Andreopoulos B."/>
            <person name="Martin F.M."/>
            <person name="Harder C.B."/>
            <person name="Rigling D."/>
            <person name="Ford K.L."/>
            <person name="Foster G.D."/>
            <person name="Pangilinan J."/>
            <person name="Papanicolaou A."/>
            <person name="Barry K."/>
            <person name="LaButti K."/>
            <person name="Viragh M."/>
            <person name="Koriabine M."/>
            <person name="Yan M."/>
            <person name="Riley R."/>
            <person name="Champramary S."/>
            <person name="Plett K.L."/>
            <person name="Tsai I.J."/>
            <person name="Slot J."/>
            <person name="Sipos G."/>
            <person name="Plett J."/>
            <person name="Nagy L.G."/>
            <person name="Grigoriev I.V."/>
        </authorList>
    </citation>
    <scope>NUCLEOTIDE SEQUENCE</scope>
    <source>
        <strain evidence="2">HWK02</strain>
    </source>
</reference>
<protein>
    <submittedName>
        <fullName evidence="2">Uncharacterized protein</fullName>
    </submittedName>
</protein>
<accession>A0AA39P0X1</accession>
<proteinExistence type="predicted"/>
<gene>
    <name evidence="2" type="ORF">EDD18DRAFT_1367187</name>
</gene>
<evidence type="ECO:0000313" key="3">
    <source>
        <dbReference type="Proteomes" id="UP001175228"/>
    </source>
</evidence>
<evidence type="ECO:0000256" key="1">
    <source>
        <dbReference type="SAM" id="MobiDB-lite"/>
    </source>
</evidence>
<dbReference type="Proteomes" id="UP001175228">
    <property type="component" value="Unassembled WGS sequence"/>
</dbReference>
<dbReference type="EMBL" id="JAUEPU010000153">
    <property type="protein sequence ID" value="KAK0475326.1"/>
    <property type="molecule type" value="Genomic_DNA"/>
</dbReference>
<organism evidence="2 3">
    <name type="scientific">Armillaria luteobubalina</name>
    <dbReference type="NCBI Taxonomy" id="153913"/>
    <lineage>
        <taxon>Eukaryota</taxon>
        <taxon>Fungi</taxon>
        <taxon>Dikarya</taxon>
        <taxon>Basidiomycota</taxon>
        <taxon>Agaricomycotina</taxon>
        <taxon>Agaricomycetes</taxon>
        <taxon>Agaricomycetidae</taxon>
        <taxon>Agaricales</taxon>
        <taxon>Marasmiineae</taxon>
        <taxon>Physalacriaceae</taxon>
        <taxon>Armillaria</taxon>
    </lineage>
</organism>
<feature type="region of interest" description="Disordered" evidence="1">
    <location>
        <begin position="109"/>
        <end position="149"/>
    </location>
</feature>
<evidence type="ECO:0000313" key="2">
    <source>
        <dbReference type="EMBL" id="KAK0475326.1"/>
    </source>
</evidence>
<name>A0AA39P0X1_9AGAR</name>
<comment type="caution">
    <text evidence="2">The sequence shown here is derived from an EMBL/GenBank/DDBJ whole genome shotgun (WGS) entry which is preliminary data.</text>
</comment>
<sequence length="228" mass="23742">MPPMPPYPGKSCNCTVSQGFGSASLQASANPLAGYNVEQLAQLIRALQQLGLITLGGQNAANSVALGPNNEPSHVFSILGDMGGAPGGGGVAIAGSVAAKNAAPAVKKEATQAPLTPSKLRLSSPKSVPALGTPRHNHHPPPSSLGSPQVHTSTLPWYTVTMGYDVRIFQGWDQVTPLVIGIFGAVFQCHSSLASTHIHYVGALARDNVKVVPRPSDEDYDSYNDNDE</sequence>
<keyword evidence="3" id="KW-1185">Reference proteome</keyword>